<evidence type="ECO:0000256" key="1">
    <source>
        <dbReference type="SAM" id="Phobius"/>
    </source>
</evidence>
<feature type="transmembrane region" description="Helical" evidence="1">
    <location>
        <begin position="346"/>
        <end position="367"/>
    </location>
</feature>
<gene>
    <name evidence="2" type="ORF">GCM10023235_73470</name>
</gene>
<feature type="transmembrane region" description="Helical" evidence="1">
    <location>
        <begin position="249"/>
        <end position="267"/>
    </location>
</feature>
<dbReference type="RefSeq" id="WP_345701252.1">
    <property type="nucleotide sequence ID" value="NZ_BAABIS010000001.1"/>
</dbReference>
<keyword evidence="1" id="KW-0812">Transmembrane</keyword>
<protein>
    <recommendedName>
        <fullName evidence="4">DUF2306 domain-containing protein</fullName>
    </recommendedName>
</protein>
<feature type="transmembrane region" description="Helical" evidence="1">
    <location>
        <begin position="12"/>
        <end position="32"/>
    </location>
</feature>
<evidence type="ECO:0000313" key="2">
    <source>
        <dbReference type="EMBL" id="GAA4882265.1"/>
    </source>
</evidence>
<sequence>MNRPTGPSRPRAVRAAAIAVAALGIGYAPIAATEIWPYARPGAPALGERLLAHTVDSQYVADAVADRTAPYGHSLTALIVHSVLGAALMLLGPVQLLTAVRRRRRLHRALGTVYAVAVYAAMAAAAAYLARTAPEDAFGGASFWIVLAVILAGTVLSCTFGVLAALTRRPDIHQRWMLLCYGYLMTAPLLRLEWGTLPRFWPGLPMQDINRLALMHLGTLVVLGALLASRAGDRRRTVAGLTGSWAPGPLLLAAHLAGALGLTWLGISFRAAGPEGQRLLVALLVPHLSAVALLARRRAAAGRAGRGWAREEWSIHLAAFGLAPAFSAGCTVLFEHALHLDRLTALTAGAGIGTGVLAFAATAVVSLRLQYARHVLALAPPPAATATPATAPA</sequence>
<feature type="transmembrane region" description="Helical" evidence="1">
    <location>
        <begin position="178"/>
        <end position="197"/>
    </location>
</feature>
<dbReference type="Pfam" id="PF10067">
    <property type="entry name" value="DUF2306"/>
    <property type="match status" value="1"/>
</dbReference>
<evidence type="ECO:0008006" key="4">
    <source>
        <dbReference type="Google" id="ProtNLM"/>
    </source>
</evidence>
<comment type="caution">
    <text evidence="2">The sequence shown here is derived from an EMBL/GenBank/DDBJ whole genome shotgun (WGS) entry which is preliminary data.</text>
</comment>
<name>A0ABP9ELL4_9ACTN</name>
<dbReference type="EMBL" id="BAABIS010000001">
    <property type="protein sequence ID" value="GAA4882265.1"/>
    <property type="molecule type" value="Genomic_DNA"/>
</dbReference>
<keyword evidence="3" id="KW-1185">Reference proteome</keyword>
<feature type="transmembrane region" description="Helical" evidence="1">
    <location>
        <begin position="109"/>
        <end position="130"/>
    </location>
</feature>
<feature type="transmembrane region" description="Helical" evidence="1">
    <location>
        <begin position="75"/>
        <end position="97"/>
    </location>
</feature>
<keyword evidence="1" id="KW-0472">Membrane</keyword>
<reference evidence="3" key="1">
    <citation type="journal article" date="2019" name="Int. J. Syst. Evol. Microbiol.">
        <title>The Global Catalogue of Microorganisms (GCM) 10K type strain sequencing project: providing services to taxonomists for standard genome sequencing and annotation.</title>
        <authorList>
            <consortium name="The Broad Institute Genomics Platform"/>
            <consortium name="The Broad Institute Genome Sequencing Center for Infectious Disease"/>
            <person name="Wu L."/>
            <person name="Ma J."/>
        </authorList>
    </citation>
    <scope>NUCLEOTIDE SEQUENCE [LARGE SCALE GENOMIC DNA]</scope>
    <source>
        <strain evidence="3">JCM 13006</strain>
    </source>
</reference>
<keyword evidence="1" id="KW-1133">Transmembrane helix</keyword>
<feature type="transmembrane region" description="Helical" evidence="1">
    <location>
        <begin position="209"/>
        <end position="228"/>
    </location>
</feature>
<dbReference type="Proteomes" id="UP001501752">
    <property type="component" value="Unassembled WGS sequence"/>
</dbReference>
<organism evidence="2 3">
    <name type="scientific">Kitasatospora terrestris</name>
    <dbReference type="NCBI Taxonomy" id="258051"/>
    <lineage>
        <taxon>Bacteria</taxon>
        <taxon>Bacillati</taxon>
        <taxon>Actinomycetota</taxon>
        <taxon>Actinomycetes</taxon>
        <taxon>Kitasatosporales</taxon>
        <taxon>Streptomycetaceae</taxon>
        <taxon>Kitasatospora</taxon>
    </lineage>
</organism>
<evidence type="ECO:0000313" key="3">
    <source>
        <dbReference type="Proteomes" id="UP001501752"/>
    </source>
</evidence>
<proteinExistence type="predicted"/>
<feature type="transmembrane region" description="Helical" evidence="1">
    <location>
        <begin position="279"/>
        <end position="295"/>
    </location>
</feature>
<feature type="transmembrane region" description="Helical" evidence="1">
    <location>
        <begin position="142"/>
        <end position="166"/>
    </location>
</feature>
<dbReference type="InterPro" id="IPR018750">
    <property type="entry name" value="DUF2306_membrane"/>
</dbReference>
<accession>A0ABP9ELL4</accession>
<feature type="transmembrane region" description="Helical" evidence="1">
    <location>
        <begin position="315"/>
        <end position="334"/>
    </location>
</feature>